<dbReference type="PANTHER" id="PTHR10558:SF2">
    <property type="entry name" value="SOMATOSTATIN"/>
    <property type="match status" value="1"/>
</dbReference>
<evidence type="ECO:0000256" key="2">
    <source>
        <dbReference type="ARBA" id="ARBA00004613"/>
    </source>
</evidence>
<evidence type="ECO:0000256" key="7">
    <source>
        <dbReference type="ARBA" id="ARBA00023157"/>
    </source>
</evidence>
<evidence type="ECO:0000313" key="9">
    <source>
        <dbReference type="EMBL" id="KAJ8416623.1"/>
    </source>
</evidence>
<comment type="subcellular location">
    <subcellularLocation>
        <location evidence="2">Secreted</location>
    </subcellularLocation>
</comment>
<keyword evidence="4" id="KW-0964">Secreted</keyword>
<accession>A0AAD7X1E5</accession>
<comment type="caution">
    <text evidence="9">The sequence shown here is derived from an EMBL/GenBank/DDBJ whole genome shotgun (WGS) entry which is preliminary data.</text>
</comment>
<evidence type="ECO:0000256" key="6">
    <source>
        <dbReference type="ARBA" id="ARBA00022702"/>
    </source>
</evidence>
<sequence length="142" mass="16039">MCTSSCCHSASRQKYLKAFMTTMATRGWKGHTQEAGREEQQLLQVLLVALSASVLLANRINGPPQTDILAQLLRTDGADENKDLSRVLLLKIMSDLMKGDNKVLPEMEELGIHQELTRQLPLSQRERKAGCRNFFWKTFTSC</sequence>
<keyword evidence="10" id="KW-1185">Reference proteome</keyword>
<dbReference type="AlphaFoldDB" id="A0AAD7X1E5"/>
<evidence type="ECO:0000256" key="3">
    <source>
        <dbReference type="ARBA" id="ARBA00008327"/>
    </source>
</evidence>
<dbReference type="GO" id="GO:0030334">
    <property type="term" value="P:regulation of cell migration"/>
    <property type="evidence" value="ECO:0007669"/>
    <property type="project" value="TreeGrafter"/>
</dbReference>
<dbReference type="InterPro" id="IPR004250">
    <property type="entry name" value="Somatostatin"/>
</dbReference>
<dbReference type="Proteomes" id="UP001221898">
    <property type="component" value="Unassembled WGS sequence"/>
</dbReference>
<feature type="domain" description="Somatostatin/Cortistatin C-terminal" evidence="8">
    <location>
        <begin position="125"/>
        <end position="142"/>
    </location>
</feature>
<evidence type="ECO:0000256" key="1">
    <source>
        <dbReference type="ARBA" id="ARBA00003524"/>
    </source>
</evidence>
<keyword evidence="7" id="KW-1015">Disulfide bond</keyword>
<dbReference type="PANTHER" id="PTHR10558">
    <property type="entry name" value="SOMATOSTATIN"/>
    <property type="match status" value="1"/>
</dbReference>
<protein>
    <recommendedName>
        <fullName evidence="8">Somatostatin/Cortistatin C-terminal domain-containing protein</fullName>
    </recommendedName>
</protein>
<comment type="function">
    <text evidence="1">Somatostatin inhibits the release of somatotropin.</text>
</comment>
<dbReference type="InterPro" id="IPR018142">
    <property type="entry name" value="Somatostatin/Cortistatin_C"/>
</dbReference>
<gene>
    <name evidence="9" type="ORF">AAFF_G00325010</name>
</gene>
<evidence type="ECO:0000256" key="5">
    <source>
        <dbReference type="ARBA" id="ARBA00022685"/>
    </source>
</evidence>
<evidence type="ECO:0000313" key="10">
    <source>
        <dbReference type="Proteomes" id="UP001221898"/>
    </source>
</evidence>
<dbReference type="GO" id="GO:0005615">
    <property type="term" value="C:extracellular space"/>
    <property type="evidence" value="ECO:0007669"/>
    <property type="project" value="TreeGrafter"/>
</dbReference>
<name>A0AAD7X1E5_9TELE</name>
<keyword evidence="6" id="KW-0372">Hormone</keyword>
<dbReference type="GO" id="GO:0005179">
    <property type="term" value="F:hormone activity"/>
    <property type="evidence" value="ECO:0007669"/>
    <property type="project" value="UniProtKB-KW"/>
</dbReference>
<comment type="similarity">
    <text evidence="3">Belongs to the somatostatin family.</text>
</comment>
<evidence type="ECO:0000259" key="8">
    <source>
        <dbReference type="Pfam" id="PF03002"/>
    </source>
</evidence>
<dbReference type="EMBL" id="JAINUG010000005">
    <property type="protein sequence ID" value="KAJ8416623.1"/>
    <property type="molecule type" value="Genomic_DNA"/>
</dbReference>
<evidence type="ECO:0000256" key="4">
    <source>
        <dbReference type="ARBA" id="ARBA00022525"/>
    </source>
</evidence>
<keyword evidence="5" id="KW-0165">Cleavage on pair of basic residues</keyword>
<dbReference type="Pfam" id="PF03002">
    <property type="entry name" value="Somatostatin"/>
    <property type="match status" value="1"/>
</dbReference>
<reference evidence="9" key="1">
    <citation type="journal article" date="2023" name="Science">
        <title>Genome structures resolve the early diversification of teleost fishes.</title>
        <authorList>
            <person name="Parey E."/>
            <person name="Louis A."/>
            <person name="Montfort J."/>
            <person name="Bouchez O."/>
            <person name="Roques C."/>
            <person name="Iampietro C."/>
            <person name="Lluch J."/>
            <person name="Castinel A."/>
            <person name="Donnadieu C."/>
            <person name="Desvignes T."/>
            <person name="Floi Bucao C."/>
            <person name="Jouanno E."/>
            <person name="Wen M."/>
            <person name="Mejri S."/>
            <person name="Dirks R."/>
            <person name="Jansen H."/>
            <person name="Henkel C."/>
            <person name="Chen W.J."/>
            <person name="Zahm M."/>
            <person name="Cabau C."/>
            <person name="Klopp C."/>
            <person name="Thompson A.W."/>
            <person name="Robinson-Rechavi M."/>
            <person name="Braasch I."/>
            <person name="Lecointre G."/>
            <person name="Bobe J."/>
            <person name="Postlethwait J.H."/>
            <person name="Berthelot C."/>
            <person name="Roest Crollius H."/>
            <person name="Guiguen Y."/>
        </authorList>
    </citation>
    <scope>NUCLEOTIDE SEQUENCE</scope>
    <source>
        <strain evidence="9">NC1722</strain>
    </source>
</reference>
<organism evidence="9 10">
    <name type="scientific">Aldrovandia affinis</name>
    <dbReference type="NCBI Taxonomy" id="143900"/>
    <lineage>
        <taxon>Eukaryota</taxon>
        <taxon>Metazoa</taxon>
        <taxon>Chordata</taxon>
        <taxon>Craniata</taxon>
        <taxon>Vertebrata</taxon>
        <taxon>Euteleostomi</taxon>
        <taxon>Actinopterygii</taxon>
        <taxon>Neopterygii</taxon>
        <taxon>Teleostei</taxon>
        <taxon>Notacanthiformes</taxon>
        <taxon>Halosauridae</taxon>
        <taxon>Aldrovandia</taxon>
    </lineage>
</organism>
<proteinExistence type="inferred from homology"/>